<organism evidence="2">
    <name type="scientific">metagenome</name>
    <dbReference type="NCBI Taxonomy" id="256318"/>
    <lineage>
        <taxon>unclassified sequences</taxon>
        <taxon>metagenomes</taxon>
    </lineage>
</organism>
<evidence type="ECO:0000313" key="2">
    <source>
        <dbReference type="EMBL" id="CUR58548.1"/>
    </source>
</evidence>
<feature type="region of interest" description="Disordered" evidence="1">
    <location>
        <begin position="1"/>
        <end position="28"/>
    </location>
</feature>
<dbReference type="EMBL" id="CZKA01000046">
    <property type="protein sequence ID" value="CUR58548.1"/>
    <property type="molecule type" value="Genomic_DNA"/>
</dbReference>
<dbReference type="AlphaFoldDB" id="A0A2P2C958"/>
<accession>A0A2P2C958</accession>
<gene>
    <name evidence="2" type="ORF">NOCA2500025</name>
</gene>
<protein>
    <submittedName>
        <fullName evidence="2">Uncharacterized protein</fullName>
    </submittedName>
</protein>
<name>A0A2P2C958_9ZZZZ</name>
<reference evidence="2" key="1">
    <citation type="submission" date="2015-08" db="EMBL/GenBank/DDBJ databases">
        <authorList>
            <person name="Babu N.S."/>
            <person name="Beckwith C.J."/>
            <person name="Beseler K.G."/>
            <person name="Brison A."/>
            <person name="Carone J.V."/>
            <person name="Caskin T.P."/>
            <person name="Diamond M."/>
            <person name="Durham M.E."/>
            <person name="Foxe J.M."/>
            <person name="Go M."/>
            <person name="Henderson B.A."/>
            <person name="Jones I.B."/>
            <person name="McGettigan J.A."/>
            <person name="Micheletti S.J."/>
            <person name="Nasrallah M.E."/>
            <person name="Ortiz D."/>
            <person name="Piller C.R."/>
            <person name="Privatt S.R."/>
            <person name="Schneider S.L."/>
            <person name="Sharp S."/>
            <person name="Smith T.C."/>
            <person name="Stanton J.D."/>
            <person name="Ullery H.E."/>
            <person name="Wilson R.J."/>
            <person name="Serrano M.G."/>
            <person name="Buck G."/>
            <person name="Lee V."/>
            <person name="Wang Y."/>
            <person name="Carvalho R."/>
            <person name="Voegtly L."/>
            <person name="Shi R."/>
            <person name="Duckworth R."/>
            <person name="Johnson A."/>
            <person name="Loviza R."/>
            <person name="Walstead R."/>
            <person name="Shah Z."/>
            <person name="Kiflezghi M."/>
            <person name="Wade K."/>
            <person name="Ball S.L."/>
            <person name="Bradley K.W."/>
            <person name="Asai D.J."/>
            <person name="Bowman C.A."/>
            <person name="Russell D.A."/>
            <person name="Pope W.H."/>
            <person name="Jacobs-Sera D."/>
            <person name="Hendrix R.W."/>
            <person name="Hatfull G.F."/>
        </authorList>
    </citation>
    <scope>NUCLEOTIDE SEQUENCE</scope>
</reference>
<proteinExistence type="predicted"/>
<evidence type="ECO:0000256" key="1">
    <source>
        <dbReference type="SAM" id="MobiDB-lite"/>
    </source>
</evidence>
<sequence>MHAGETPTVSRMSDLGIPRAQQRLDEPPDEPEIPFRVLAIAVALMLVLAGITGYVLTRDDAAEAGPSYPSTWDARIAPSVKKTERLRGLMFLHPVAVRFLPAAQFERTMRADREELSDEDLADLEDTTALLRAVGLLQGDVDLFDTVNDLQTGGTLAYYSFEDQTITIRGRTLSPSVRSTVVHELTHALQDQHFSIGERMQELAAAEDDGHPASEILDSLIEGDAERVQTRYRESLTTKQRAALDADTKKEGDRAAQRLQGIPKVLLTMFTSSYTFGQALVQLADADGGNRAVDDLFRRPPTHELALLDPFTVLAHDNDAVQVDVPALRAGEKEVSSGEFGVMTWYFVLAERMPLADALAAAEGWGGDSSLDYEDADGTVCTRATVVGASPKDTRRLYAALRRWVAAAPGAPATVARAGARIRFQSCDPGRKAHVGKNVSAQAVTLALTRTYTGIGLMQGGVEADVSRCVAGRLVHAYPLSALNDSGYAATHPGFVPRLRAMVGACRTALG</sequence>